<comment type="subcellular location">
    <subcellularLocation>
        <location evidence="1">Cell outer membrane</location>
        <topology evidence="1">Multi-pass membrane protein</topology>
    </subcellularLocation>
</comment>
<reference evidence="11 12" key="1">
    <citation type="submission" date="2019-01" db="EMBL/GenBank/DDBJ databases">
        <title>Comparative genomic analysis identifies haemin-independent Haemophilus haemolyticus: a formal re-classification of Haemophilus intermedius.</title>
        <authorList>
            <person name="Harris T.M."/>
            <person name="Price E.P."/>
            <person name="Sarovich D.S."/>
            <person name="Norskov-Lauritsen N."/>
            <person name="Beissbarth J."/>
            <person name="Chang A.B."/>
            <person name="Smith-Vaughan H.C."/>
        </authorList>
    </citation>
    <scope>NUCLEOTIDE SEQUENCE [LARGE SCALE GENOMIC DNA]</scope>
    <source>
        <strain evidence="11 12">CCUG 30218</strain>
    </source>
</reference>
<evidence type="ECO:0000259" key="9">
    <source>
        <dbReference type="Pfam" id="PF04575"/>
    </source>
</evidence>
<evidence type="ECO:0000256" key="5">
    <source>
        <dbReference type="ARBA" id="ARBA00023136"/>
    </source>
</evidence>
<evidence type="ECO:0000256" key="1">
    <source>
        <dbReference type="ARBA" id="ARBA00004571"/>
    </source>
</evidence>
<feature type="domain" description="Surface lipoprotein assembly modifier N-terminal TPR repeats region" evidence="10">
    <location>
        <begin position="29"/>
        <end position="126"/>
    </location>
</feature>
<dbReference type="Pfam" id="PF04575">
    <property type="entry name" value="SlipAM"/>
    <property type="match status" value="1"/>
</dbReference>
<feature type="domain" description="Surface lipoprotein assembly modifier C-terminal" evidence="9">
    <location>
        <begin position="156"/>
        <end position="451"/>
    </location>
</feature>
<sequence>MKKALFWLFCSSFSFSATAHTLSLPDITYLQSNPKVIEKLLSENMYSLSGKELALLIELYQYAPHFNKHLAQFAQGRIAFLEQNYYEAIRFYRQVLSENPELNPVRIELAIALFHQRQDSAARTQFEKAKVEKDLPDGSLLVINNYLQALDERQSWEIDFTAHYIRDKNVNHAANVNYVPLSNRAVLTKSPKMLPQSARGVGYFFSVSRDLNLFDSHYFLFGNRAWGKEYWDNHEYDDILNRTFLGYAYKNASHIIKVKPFYERRWYGNHRYRWNNGVQVEYDFHFNPHWQLAYSAEFEKQHYFIEKELNGHLTQLTPTLIFQPNTRQFFYIGGDWINEKTQVRQYGSKSKGLRLGWEQDWGKGISSQIAVSFIKRNYKDVAKLGNLDIFSFNKNRKDHIYSLNLLVWKRDWHFGGITPKLQFTWKKQISNIPQMYSYQQKNINLIFEKSF</sequence>
<name>A0A502JLD7_HAEHA</name>
<accession>A0A502JLD7</accession>
<keyword evidence="2" id="KW-1134">Transmembrane beta strand</keyword>
<feature type="signal peptide" evidence="8">
    <location>
        <begin position="1"/>
        <end position="19"/>
    </location>
</feature>
<comment type="caution">
    <text evidence="11">The sequence shown here is derived from an EMBL/GenBank/DDBJ whole genome shotgun (WGS) entry which is preliminary data.</text>
</comment>
<dbReference type="Pfam" id="PF24575">
    <property type="entry name" value="TPR_Slam"/>
    <property type="match status" value="1"/>
</dbReference>
<keyword evidence="6" id="KW-0998">Cell outer membrane</keyword>
<dbReference type="GO" id="GO:0009279">
    <property type="term" value="C:cell outer membrane"/>
    <property type="evidence" value="ECO:0007669"/>
    <property type="project" value="UniProtKB-SubCell"/>
</dbReference>
<dbReference type="RefSeq" id="WP_140578599.1">
    <property type="nucleotide sequence ID" value="NZ_SDPI01000050.1"/>
</dbReference>
<evidence type="ECO:0000256" key="8">
    <source>
        <dbReference type="SAM" id="SignalP"/>
    </source>
</evidence>
<evidence type="ECO:0000313" key="12">
    <source>
        <dbReference type="Proteomes" id="UP000318695"/>
    </source>
</evidence>
<dbReference type="Gene3D" id="1.25.40.10">
    <property type="entry name" value="Tetratricopeptide repeat domain"/>
    <property type="match status" value="1"/>
</dbReference>
<keyword evidence="5" id="KW-0472">Membrane</keyword>
<organism evidence="11 12">
    <name type="scientific">Haemophilus haemolyticus</name>
    <dbReference type="NCBI Taxonomy" id="726"/>
    <lineage>
        <taxon>Bacteria</taxon>
        <taxon>Pseudomonadati</taxon>
        <taxon>Pseudomonadota</taxon>
        <taxon>Gammaproteobacteria</taxon>
        <taxon>Pasteurellales</taxon>
        <taxon>Pasteurellaceae</taxon>
        <taxon>Haemophilus</taxon>
    </lineage>
</organism>
<evidence type="ECO:0000256" key="6">
    <source>
        <dbReference type="ARBA" id="ARBA00023237"/>
    </source>
</evidence>
<dbReference type="Proteomes" id="UP000318695">
    <property type="component" value="Unassembled WGS sequence"/>
</dbReference>
<dbReference type="InterPro" id="IPR007655">
    <property type="entry name" value="Slam_C"/>
</dbReference>
<evidence type="ECO:0000256" key="2">
    <source>
        <dbReference type="ARBA" id="ARBA00022452"/>
    </source>
</evidence>
<dbReference type="SUPFAM" id="SSF48452">
    <property type="entry name" value="TPR-like"/>
    <property type="match status" value="1"/>
</dbReference>
<protein>
    <submittedName>
        <fullName evidence="11">DUF560 domain-containing protein</fullName>
    </submittedName>
</protein>
<comment type="similarity">
    <text evidence="7">Belongs to the Slam family.</text>
</comment>
<proteinExistence type="inferred from homology"/>
<dbReference type="AlphaFoldDB" id="A0A502JLD7"/>
<keyword evidence="4 8" id="KW-0732">Signal</keyword>
<gene>
    <name evidence="11" type="ORF">EUX54_08260</name>
</gene>
<feature type="chain" id="PRO_5021205551" evidence="8">
    <location>
        <begin position="20"/>
        <end position="451"/>
    </location>
</feature>
<dbReference type="EMBL" id="SDPI01000050">
    <property type="protein sequence ID" value="TPG97746.1"/>
    <property type="molecule type" value="Genomic_DNA"/>
</dbReference>
<keyword evidence="3" id="KW-0812">Transmembrane</keyword>
<dbReference type="InterPro" id="IPR057556">
    <property type="entry name" value="TPR_Slam"/>
</dbReference>
<evidence type="ECO:0000313" key="11">
    <source>
        <dbReference type="EMBL" id="TPG97746.1"/>
    </source>
</evidence>
<dbReference type="InterPro" id="IPR011990">
    <property type="entry name" value="TPR-like_helical_dom_sf"/>
</dbReference>
<evidence type="ECO:0000256" key="7">
    <source>
        <dbReference type="ARBA" id="ARBA00023609"/>
    </source>
</evidence>
<evidence type="ECO:0000256" key="4">
    <source>
        <dbReference type="ARBA" id="ARBA00022729"/>
    </source>
</evidence>
<evidence type="ECO:0000256" key="3">
    <source>
        <dbReference type="ARBA" id="ARBA00022692"/>
    </source>
</evidence>
<evidence type="ECO:0000259" key="10">
    <source>
        <dbReference type="Pfam" id="PF24575"/>
    </source>
</evidence>